<gene>
    <name evidence="6" type="ORF">LTR84_000302</name>
</gene>
<protein>
    <recommendedName>
        <fullName evidence="5">Zn(2)-C6 fungal-type domain-containing protein</fullName>
    </recommendedName>
</protein>
<evidence type="ECO:0000256" key="4">
    <source>
        <dbReference type="ARBA" id="ARBA00023242"/>
    </source>
</evidence>
<dbReference type="InterPro" id="IPR036864">
    <property type="entry name" value="Zn2-C6_fun-type_DNA-bd_sf"/>
</dbReference>
<evidence type="ECO:0000313" key="6">
    <source>
        <dbReference type="EMBL" id="KAK5064469.1"/>
    </source>
</evidence>
<evidence type="ECO:0000256" key="1">
    <source>
        <dbReference type="ARBA" id="ARBA00023015"/>
    </source>
</evidence>
<name>A0AAV9NQ46_9EURO</name>
<keyword evidence="2" id="KW-0238">DNA-binding</keyword>
<evidence type="ECO:0000256" key="3">
    <source>
        <dbReference type="ARBA" id="ARBA00023163"/>
    </source>
</evidence>
<evidence type="ECO:0000256" key="2">
    <source>
        <dbReference type="ARBA" id="ARBA00023125"/>
    </source>
</evidence>
<keyword evidence="7" id="KW-1185">Reference proteome</keyword>
<sequence>MSSKKKCDQLKPVCSRCIRLRLPCTGAGVQRFKFKQVVIGEPQTTVESKHFQPRKGVIASGAIIRDPNSATTALANALIEKLQVRDPRYDLCWAYGGLLNELPRRLGTNAALDASVSAMVTIVSHLGDKPRSPEVFSAYGKALVSLKTCLHDPIAVQSSSTLCAIYLIWICQAWVSNDEDMVFTGHSSGIIKLLSRVSQRKSVDEFDHMVHMTIAAPVIFERLVDPTIQLNSWLLKLLIATETPVIPDDDDGEGIGDLPNQPRRSQVGLIFSSVLAIADFMRYDPTKIDEIAHLHRDMQRTCVKLREKMYETLDGSDEKTFLDLPKHPRMEVTVKRLHDFYQKIYGLFLSLEVMLNAILQAYHPEDATLQSRNFEICQEIVWLSYAAQGLKPLGAGMIPVCLTSAWAATSDFSSRVLLEKTWSECWAGVFNLGLKTCGRQSAEIYERLRRDIWNANARSTSPVTSLEIERATKEEVSPQD</sequence>
<keyword evidence="1" id="KW-0805">Transcription regulation</keyword>
<evidence type="ECO:0000313" key="7">
    <source>
        <dbReference type="Proteomes" id="UP001358417"/>
    </source>
</evidence>
<accession>A0AAV9NQ46</accession>
<dbReference type="SUPFAM" id="SSF57701">
    <property type="entry name" value="Zn2/Cys6 DNA-binding domain"/>
    <property type="match status" value="1"/>
</dbReference>
<dbReference type="InterPro" id="IPR053178">
    <property type="entry name" value="Osmoadaptation_assoc"/>
</dbReference>
<dbReference type="PANTHER" id="PTHR38111:SF11">
    <property type="entry name" value="TRANSCRIPTION FACTOR DOMAIN-CONTAINING PROTEIN-RELATED"/>
    <property type="match status" value="1"/>
</dbReference>
<dbReference type="EMBL" id="JAVRRD010000001">
    <property type="protein sequence ID" value="KAK5064469.1"/>
    <property type="molecule type" value="Genomic_DNA"/>
</dbReference>
<dbReference type="RefSeq" id="XP_064711793.1">
    <property type="nucleotide sequence ID" value="XM_064843933.1"/>
</dbReference>
<keyword evidence="4" id="KW-0539">Nucleus</keyword>
<dbReference type="GO" id="GO:0008270">
    <property type="term" value="F:zinc ion binding"/>
    <property type="evidence" value="ECO:0007669"/>
    <property type="project" value="InterPro"/>
</dbReference>
<dbReference type="Proteomes" id="UP001358417">
    <property type="component" value="Unassembled WGS sequence"/>
</dbReference>
<comment type="caution">
    <text evidence="6">The sequence shown here is derived from an EMBL/GenBank/DDBJ whole genome shotgun (WGS) entry which is preliminary data.</text>
</comment>
<dbReference type="GeneID" id="89968524"/>
<dbReference type="GO" id="GO:0000981">
    <property type="term" value="F:DNA-binding transcription factor activity, RNA polymerase II-specific"/>
    <property type="evidence" value="ECO:0007669"/>
    <property type="project" value="InterPro"/>
</dbReference>
<dbReference type="Pfam" id="PF00172">
    <property type="entry name" value="Zn_clus"/>
    <property type="match status" value="1"/>
</dbReference>
<dbReference type="GO" id="GO:0003677">
    <property type="term" value="F:DNA binding"/>
    <property type="evidence" value="ECO:0007669"/>
    <property type="project" value="UniProtKB-KW"/>
</dbReference>
<dbReference type="PANTHER" id="PTHR38111">
    <property type="entry name" value="ZN(2)-C6 FUNGAL-TYPE DOMAIN-CONTAINING PROTEIN-RELATED"/>
    <property type="match status" value="1"/>
</dbReference>
<dbReference type="CDD" id="cd00067">
    <property type="entry name" value="GAL4"/>
    <property type="match status" value="1"/>
</dbReference>
<reference evidence="6 7" key="1">
    <citation type="submission" date="2023-08" db="EMBL/GenBank/DDBJ databases">
        <title>Black Yeasts Isolated from many extreme environments.</title>
        <authorList>
            <person name="Coleine C."/>
            <person name="Stajich J.E."/>
            <person name="Selbmann L."/>
        </authorList>
    </citation>
    <scope>NUCLEOTIDE SEQUENCE [LARGE SCALE GENOMIC DNA]</scope>
    <source>
        <strain evidence="6 7">CCFEE 5792</strain>
    </source>
</reference>
<dbReference type="InterPro" id="IPR001138">
    <property type="entry name" value="Zn2Cys6_DnaBD"/>
</dbReference>
<keyword evidence="3" id="KW-0804">Transcription</keyword>
<dbReference type="AlphaFoldDB" id="A0AAV9NQ46"/>
<proteinExistence type="predicted"/>
<evidence type="ECO:0000259" key="5">
    <source>
        <dbReference type="Pfam" id="PF00172"/>
    </source>
</evidence>
<feature type="domain" description="Zn(2)-C6 fungal-type" evidence="5">
    <location>
        <begin position="3"/>
        <end position="25"/>
    </location>
</feature>
<organism evidence="6 7">
    <name type="scientific">Exophiala bonariae</name>
    <dbReference type="NCBI Taxonomy" id="1690606"/>
    <lineage>
        <taxon>Eukaryota</taxon>
        <taxon>Fungi</taxon>
        <taxon>Dikarya</taxon>
        <taxon>Ascomycota</taxon>
        <taxon>Pezizomycotina</taxon>
        <taxon>Eurotiomycetes</taxon>
        <taxon>Chaetothyriomycetidae</taxon>
        <taxon>Chaetothyriales</taxon>
        <taxon>Herpotrichiellaceae</taxon>
        <taxon>Exophiala</taxon>
    </lineage>
</organism>